<reference evidence="3 4" key="1">
    <citation type="journal article" date="2012" name="BMC Genomics">
        <title>Comparative genomics of the white-rot fungi, Phanerochaete carnosa and P. chrysosporium, to elucidate the genetic basis of the distinct wood types they colonize.</title>
        <authorList>
            <person name="Suzuki H."/>
            <person name="MacDonald J."/>
            <person name="Syed K."/>
            <person name="Salamov A."/>
            <person name="Hori C."/>
            <person name="Aerts A."/>
            <person name="Henrissat B."/>
            <person name="Wiebenga A."/>
            <person name="vanKuyk P.A."/>
            <person name="Barry K."/>
            <person name="Lindquist E."/>
            <person name="LaButti K."/>
            <person name="Lapidus A."/>
            <person name="Lucas S."/>
            <person name="Coutinho P."/>
            <person name="Gong Y."/>
            <person name="Samejima M."/>
            <person name="Mahadevan R."/>
            <person name="Abou-Zaid M."/>
            <person name="de Vries R.P."/>
            <person name="Igarashi K."/>
            <person name="Yadav J.S."/>
            <person name="Grigoriev I.V."/>
            <person name="Master E.R."/>
        </authorList>
    </citation>
    <scope>NUCLEOTIDE SEQUENCE [LARGE SCALE GENOMIC DNA]</scope>
    <source>
        <strain evidence="3 4">HHB-10118-sp</strain>
    </source>
</reference>
<keyword evidence="2" id="KW-0472">Membrane</keyword>
<keyword evidence="2" id="KW-0812">Transmembrane</keyword>
<dbReference type="Proteomes" id="UP000008370">
    <property type="component" value="Unassembled WGS sequence"/>
</dbReference>
<feature type="transmembrane region" description="Helical" evidence="2">
    <location>
        <begin position="41"/>
        <end position="58"/>
    </location>
</feature>
<keyword evidence="2" id="KW-1133">Transmembrane helix</keyword>
<organism evidence="3 4">
    <name type="scientific">Phanerochaete carnosa (strain HHB-10118-sp)</name>
    <name type="common">White-rot fungus</name>
    <name type="synonym">Peniophora carnosa</name>
    <dbReference type="NCBI Taxonomy" id="650164"/>
    <lineage>
        <taxon>Eukaryota</taxon>
        <taxon>Fungi</taxon>
        <taxon>Dikarya</taxon>
        <taxon>Basidiomycota</taxon>
        <taxon>Agaricomycotina</taxon>
        <taxon>Agaricomycetes</taxon>
        <taxon>Polyporales</taxon>
        <taxon>Phanerochaetaceae</taxon>
        <taxon>Phanerochaete</taxon>
    </lineage>
</organism>
<gene>
    <name evidence="3" type="ORF">PHACADRAFT_263536</name>
</gene>
<dbReference type="RefSeq" id="XP_007400562.1">
    <property type="nucleotide sequence ID" value="XM_007400500.1"/>
</dbReference>
<dbReference type="HOGENOM" id="CLU_103024_1_0_1"/>
<dbReference type="KEGG" id="pco:PHACADRAFT_263536"/>
<proteinExistence type="predicted"/>
<name>K5UNU4_PHACS</name>
<evidence type="ECO:0000313" key="3">
    <source>
        <dbReference type="EMBL" id="EKM51421.1"/>
    </source>
</evidence>
<dbReference type="GeneID" id="18918581"/>
<dbReference type="AlphaFoldDB" id="K5UNU4"/>
<feature type="compositionally biased region" description="Basic and acidic residues" evidence="1">
    <location>
        <begin position="1"/>
        <end position="25"/>
    </location>
</feature>
<dbReference type="STRING" id="650164.K5UNU4"/>
<sequence length="153" mass="16467">MSENIHGDSAVKSKQDLPPARDRKGIRPVSPPLSNTSMKRFNHYMALFVTLILAFYAWRLMVWKAEVGSWWNLMLGKQPPAMRSGGVGSGSSVTMADVTPTSSRTDMTVDDRINELASALGVPSKDLASAIAVAVHDYVPPATISSIAAHQTG</sequence>
<feature type="region of interest" description="Disordered" evidence="1">
    <location>
        <begin position="1"/>
        <end position="32"/>
    </location>
</feature>
<protein>
    <submittedName>
        <fullName evidence="3">Uncharacterized protein</fullName>
    </submittedName>
</protein>
<feature type="region of interest" description="Disordered" evidence="1">
    <location>
        <begin position="82"/>
        <end position="105"/>
    </location>
</feature>
<evidence type="ECO:0000256" key="2">
    <source>
        <dbReference type="SAM" id="Phobius"/>
    </source>
</evidence>
<dbReference type="OrthoDB" id="3199651at2759"/>
<dbReference type="EMBL" id="JH930477">
    <property type="protein sequence ID" value="EKM51421.1"/>
    <property type="molecule type" value="Genomic_DNA"/>
</dbReference>
<dbReference type="InParanoid" id="K5UNU4"/>
<accession>K5UNU4</accession>
<evidence type="ECO:0000256" key="1">
    <source>
        <dbReference type="SAM" id="MobiDB-lite"/>
    </source>
</evidence>
<keyword evidence="4" id="KW-1185">Reference proteome</keyword>
<evidence type="ECO:0000313" key="4">
    <source>
        <dbReference type="Proteomes" id="UP000008370"/>
    </source>
</evidence>